<dbReference type="Proteomes" id="UP000248198">
    <property type="component" value="Unassembled WGS sequence"/>
</dbReference>
<evidence type="ECO:0000313" key="3">
    <source>
        <dbReference type="Proteomes" id="UP000248198"/>
    </source>
</evidence>
<proteinExistence type="predicted"/>
<keyword evidence="1" id="KW-0812">Transmembrane</keyword>
<keyword evidence="3" id="KW-1185">Reference proteome</keyword>
<protein>
    <submittedName>
        <fullName evidence="2">Uncharacterized protein</fullName>
    </submittedName>
</protein>
<sequence length="155" mass="17081">MYICEQHMKGKALFLLVIFLLNTVVGVACALHLSPDFDSSEVEAHEHGTHTHSNDHHHSADKATSSLLKLASLQNLTAKEHACCKDDVNTFNLSAKNISSAGNTDLKVPVYFILPQFFSPNLQVVRAKSKTTIFATYRKPPSSVDIRVSISSFLI</sequence>
<gene>
    <name evidence="2" type="ORF">B0O44_103108</name>
</gene>
<dbReference type="EMBL" id="QKLU01000003">
    <property type="protein sequence ID" value="PYF74663.1"/>
    <property type="molecule type" value="Genomic_DNA"/>
</dbReference>
<reference evidence="2 3" key="1">
    <citation type="submission" date="2018-06" db="EMBL/GenBank/DDBJ databases">
        <title>Genomic Encyclopedia of Archaeal and Bacterial Type Strains, Phase II (KMG-II): from individual species to whole genera.</title>
        <authorList>
            <person name="Goeker M."/>
        </authorList>
    </citation>
    <scope>NUCLEOTIDE SEQUENCE [LARGE SCALE GENOMIC DNA]</scope>
    <source>
        <strain evidence="2 3">DSM 27372</strain>
    </source>
</reference>
<name>A0A318UEY9_9SPHI</name>
<keyword evidence="1" id="KW-1133">Transmembrane helix</keyword>
<keyword evidence="1" id="KW-0472">Membrane</keyword>
<evidence type="ECO:0000256" key="1">
    <source>
        <dbReference type="SAM" id="Phobius"/>
    </source>
</evidence>
<comment type="caution">
    <text evidence="2">The sequence shown here is derived from an EMBL/GenBank/DDBJ whole genome shotgun (WGS) entry which is preliminary data.</text>
</comment>
<organism evidence="2 3">
    <name type="scientific">Pedobacter nutrimenti</name>
    <dbReference type="NCBI Taxonomy" id="1241337"/>
    <lineage>
        <taxon>Bacteria</taxon>
        <taxon>Pseudomonadati</taxon>
        <taxon>Bacteroidota</taxon>
        <taxon>Sphingobacteriia</taxon>
        <taxon>Sphingobacteriales</taxon>
        <taxon>Sphingobacteriaceae</taxon>
        <taxon>Pedobacter</taxon>
    </lineage>
</organism>
<evidence type="ECO:0000313" key="2">
    <source>
        <dbReference type="EMBL" id="PYF74663.1"/>
    </source>
</evidence>
<dbReference type="AlphaFoldDB" id="A0A318UEY9"/>
<accession>A0A318UEY9</accession>
<feature type="transmembrane region" description="Helical" evidence="1">
    <location>
        <begin position="12"/>
        <end position="33"/>
    </location>
</feature>